<feature type="region of interest" description="Disordered" evidence="1">
    <location>
        <begin position="1"/>
        <end position="74"/>
    </location>
</feature>
<dbReference type="EMBL" id="MIGC01000938">
    <property type="protein sequence ID" value="PHJ23895.1"/>
    <property type="molecule type" value="Genomic_DNA"/>
</dbReference>
<evidence type="ECO:0000313" key="2">
    <source>
        <dbReference type="EMBL" id="PHJ23895.1"/>
    </source>
</evidence>
<evidence type="ECO:0000313" key="3">
    <source>
        <dbReference type="Proteomes" id="UP000221165"/>
    </source>
</evidence>
<reference evidence="2 3" key="1">
    <citation type="journal article" date="2017" name="Int. J. Parasitol.">
        <title>The genome of the protozoan parasite Cystoisospora suis and a reverse vaccinology approach to identify vaccine candidates.</title>
        <authorList>
            <person name="Palmieri N."/>
            <person name="Shrestha A."/>
            <person name="Ruttkowski B."/>
            <person name="Beck T."/>
            <person name="Vogl C."/>
            <person name="Tomley F."/>
            <person name="Blake D.P."/>
            <person name="Joachim A."/>
        </authorList>
    </citation>
    <scope>NUCLEOTIDE SEQUENCE [LARGE SCALE GENOMIC DNA]</scope>
    <source>
        <strain evidence="2 3">Wien I</strain>
    </source>
</reference>
<sequence length="132" mass="15423">MHTSPEGTAGSASRPSHSALRTPKPGSLGEHKHLQWDEEIIAEHDLERGTRMKIDEPPTPFHRRDSKDHGVSPAALQQCLEELQMNEQGQALSEAEVREKKRQEFEQRRRQHYNEFDEVKRMRETRQEDDED</sequence>
<proteinExistence type="predicted"/>
<feature type="compositionally biased region" description="Polar residues" evidence="1">
    <location>
        <begin position="1"/>
        <end position="16"/>
    </location>
</feature>
<gene>
    <name evidence="2" type="ORF">CSUI_002239</name>
</gene>
<dbReference type="AlphaFoldDB" id="A0A2C6L9K5"/>
<dbReference type="PANTHER" id="PTHR12398">
    <property type="entry name" value="PROTEIN PHOSPHATASE INHIBITOR"/>
    <property type="match status" value="1"/>
</dbReference>
<dbReference type="Pfam" id="PF04979">
    <property type="entry name" value="IPP-2"/>
    <property type="match status" value="1"/>
</dbReference>
<name>A0A2C6L9K5_9APIC</name>
<dbReference type="PANTHER" id="PTHR12398:SF20">
    <property type="entry name" value="PROTEIN PHOSPHATASE 1 REGULATORY INHIBITOR SUBUNIT 2"/>
    <property type="match status" value="1"/>
</dbReference>
<dbReference type="Proteomes" id="UP000221165">
    <property type="component" value="Unassembled WGS sequence"/>
</dbReference>
<dbReference type="RefSeq" id="XP_067925569.1">
    <property type="nucleotide sequence ID" value="XM_068062441.1"/>
</dbReference>
<dbReference type="VEuPathDB" id="ToxoDB:CSUI_002239"/>
<protein>
    <submittedName>
        <fullName evidence="2">Protein phosphatase inhibitor ipp2</fullName>
    </submittedName>
</protein>
<accession>A0A2C6L9K5</accession>
<dbReference type="GeneID" id="94425652"/>
<dbReference type="GO" id="GO:0004864">
    <property type="term" value="F:protein phosphatase inhibitor activity"/>
    <property type="evidence" value="ECO:0007669"/>
    <property type="project" value="InterPro"/>
</dbReference>
<dbReference type="GO" id="GO:0009966">
    <property type="term" value="P:regulation of signal transduction"/>
    <property type="evidence" value="ECO:0007669"/>
    <property type="project" value="InterPro"/>
</dbReference>
<feature type="compositionally biased region" description="Basic and acidic residues" evidence="1">
    <location>
        <begin position="29"/>
        <end position="70"/>
    </location>
</feature>
<dbReference type="OrthoDB" id="551302at2759"/>
<feature type="compositionally biased region" description="Basic and acidic residues" evidence="1">
    <location>
        <begin position="95"/>
        <end position="126"/>
    </location>
</feature>
<evidence type="ECO:0000256" key="1">
    <source>
        <dbReference type="SAM" id="MobiDB-lite"/>
    </source>
</evidence>
<feature type="region of interest" description="Disordered" evidence="1">
    <location>
        <begin position="87"/>
        <end position="132"/>
    </location>
</feature>
<dbReference type="InterPro" id="IPR007062">
    <property type="entry name" value="PPI-2"/>
</dbReference>
<keyword evidence="3" id="KW-1185">Reference proteome</keyword>
<organism evidence="2 3">
    <name type="scientific">Cystoisospora suis</name>
    <dbReference type="NCBI Taxonomy" id="483139"/>
    <lineage>
        <taxon>Eukaryota</taxon>
        <taxon>Sar</taxon>
        <taxon>Alveolata</taxon>
        <taxon>Apicomplexa</taxon>
        <taxon>Conoidasida</taxon>
        <taxon>Coccidia</taxon>
        <taxon>Eucoccidiorida</taxon>
        <taxon>Eimeriorina</taxon>
        <taxon>Sarcocystidae</taxon>
        <taxon>Cystoisospora</taxon>
    </lineage>
</organism>
<comment type="caution">
    <text evidence="2">The sequence shown here is derived from an EMBL/GenBank/DDBJ whole genome shotgun (WGS) entry which is preliminary data.</text>
</comment>